<dbReference type="SUPFAM" id="SSF56112">
    <property type="entry name" value="Protein kinase-like (PK-like)"/>
    <property type="match status" value="1"/>
</dbReference>
<keyword evidence="3" id="KW-0418">Kinase</keyword>
<evidence type="ECO:0000313" key="3">
    <source>
        <dbReference type="EMBL" id="KAK0147311.1"/>
    </source>
</evidence>
<dbReference type="InterPro" id="IPR000719">
    <property type="entry name" value="Prot_kinase_dom"/>
</dbReference>
<protein>
    <submittedName>
        <fullName evidence="3">Striated muscle preferentially expressed protein kinase</fullName>
    </submittedName>
</protein>
<evidence type="ECO:0000256" key="1">
    <source>
        <dbReference type="SAM" id="MobiDB-lite"/>
    </source>
</evidence>
<feature type="compositionally biased region" description="Basic and acidic residues" evidence="1">
    <location>
        <begin position="452"/>
        <end position="461"/>
    </location>
</feature>
<feature type="compositionally biased region" description="Pro residues" evidence="1">
    <location>
        <begin position="19"/>
        <end position="30"/>
    </location>
</feature>
<reference evidence="3" key="1">
    <citation type="journal article" date="2023" name="Front. Mar. Sci.">
        <title>A new Merluccius polli reference genome to investigate the effects of global change in West African waters.</title>
        <authorList>
            <person name="Mateo J.L."/>
            <person name="Blanco-Fernandez C."/>
            <person name="Garcia-Vazquez E."/>
            <person name="Machado-Schiaffino G."/>
        </authorList>
    </citation>
    <scope>NUCLEOTIDE SEQUENCE</scope>
    <source>
        <strain evidence="3">C29</strain>
        <tissue evidence="3">Fin</tissue>
    </source>
</reference>
<evidence type="ECO:0000313" key="4">
    <source>
        <dbReference type="Proteomes" id="UP001174136"/>
    </source>
</evidence>
<dbReference type="PANTHER" id="PTHR24347">
    <property type="entry name" value="SERINE/THREONINE-PROTEIN KINASE"/>
    <property type="match status" value="1"/>
</dbReference>
<feature type="region of interest" description="Disordered" evidence="1">
    <location>
        <begin position="452"/>
        <end position="499"/>
    </location>
</feature>
<dbReference type="EMBL" id="JAOPHQ010002316">
    <property type="protein sequence ID" value="KAK0147311.1"/>
    <property type="molecule type" value="Genomic_DNA"/>
</dbReference>
<gene>
    <name evidence="3" type="primary">speg_0</name>
    <name evidence="3" type="ORF">N1851_013272</name>
</gene>
<feature type="domain" description="Protein kinase" evidence="2">
    <location>
        <begin position="173"/>
        <end position="425"/>
    </location>
</feature>
<dbReference type="Gene3D" id="3.30.200.20">
    <property type="entry name" value="Phosphorylase Kinase, domain 1"/>
    <property type="match status" value="1"/>
</dbReference>
<dbReference type="InterPro" id="IPR011009">
    <property type="entry name" value="Kinase-like_dom_sf"/>
</dbReference>
<evidence type="ECO:0000259" key="2">
    <source>
        <dbReference type="PROSITE" id="PS50011"/>
    </source>
</evidence>
<dbReference type="GO" id="GO:0004672">
    <property type="term" value="F:protein kinase activity"/>
    <property type="evidence" value="ECO:0007669"/>
    <property type="project" value="InterPro"/>
</dbReference>
<comment type="caution">
    <text evidence="3">The sequence shown here is derived from an EMBL/GenBank/DDBJ whole genome shotgun (WGS) entry which is preliminary data.</text>
</comment>
<dbReference type="GO" id="GO:0005524">
    <property type="term" value="F:ATP binding"/>
    <property type="evidence" value="ECO:0007669"/>
    <property type="project" value="InterPro"/>
</dbReference>
<dbReference type="Proteomes" id="UP001174136">
    <property type="component" value="Unassembled WGS sequence"/>
</dbReference>
<feature type="region of interest" description="Disordered" evidence="1">
    <location>
        <begin position="130"/>
        <end position="169"/>
    </location>
</feature>
<proteinExistence type="predicted"/>
<feature type="compositionally biased region" description="Low complexity" evidence="1">
    <location>
        <begin position="482"/>
        <end position="499"/>
    </location>
</feature>
<organism evidence="3 4">
    <name type="scientific">Merluccius polli</name>
    <name type="common">Benguela hake</name>
    <name type="synonym">Merluccius cadenati</name>
    <dbReference type="NCBI Taxonomy" id="89951"/>
    <lineage>
        <taxon>Eukaryota</taxon>
        <taxon>Metazoa</taxon>
        <taxon>Chordata</taxon>
        <taxon>Craniata</taxon>
        <taxon>Vertebrata</taxon>
        <taxon>Euteleostomi</taxon>
        <taxon>Actinopterygii</taxon>
        <taxon>Neopterygii</taxon>
        <taxon>Teleostei</taxon>
        <taxon>Neoteleostei</taxon>
        <taxon>Acanthomorphata</taxon>
        <taxon>Zeiogadaria</taxon>
        <taxon>Gadariae</taxon>
        <taxon>Gadiformes</taxon>
        <taxon>Gadoidei</taxon>
        <taxon>Merlucciidae</taxon>
        <taxon>Merluccius</taxon>
    </lineage>
</organism>
<dbReference type="PROSITE" id="PS50011">
    <property type="entry name" value="PROTEIN_KINASE_DOM"/>
    <property type="match status" value="1"/>
</dbReference>
<dbReference type="Pfam" id="PF00069">
    <property type="entry name" value="Pkinase"/>
    <property type="match status" value="1"/>
</dbReference>
<dbReference type="SMART" id="SM00220">
    <property type="entry name" value="S_TKc"/>
    <property type="match status" value="1"/>
</dbReference>
<dbReference type="FunFam" id="1.10.510.10:FF:000363">
    <property type="entry name" value="Striated muscle preferentially expressed protein kinase"/>
    <property type="match status" value="1"/>
</dbReference>
<dbReference type="Gene3D" id="1.10.510.10">
    <property type="entry name" value="Transferase(Phosphotransferase) domain 1"/>
    <property type="match status" value="1"/>
</dbReference>
<sequence>MAKSVTPVSPSTPTTQTPVPSPSPAPPTAAPQPVVTSNGAASSPNPGAPSMWLCPPPRRRQPCHRPPAVTTSAPAPTIGKPISSVPTYRATPPSSLAITSVTTPTATTSVTIITTAAPVASPPAVLVSSLSPTVGPPSGRVTPSGRLTPSGRRTPLGRPGEGSLRQGVPQKPYTFMDEKARGRFGVIRECRENATGNLFMAKIVPYEADTKQAVLQEYDILKSLHHEKVMALHEAYVTPRYLVLIAECCSGKELLYSLIDRFRYSEDDVVAYIIQILQGLDYLHTRRILHLDIKPENIIVTYMNVIKIIDFGSAQSFNPLFLKQFSPPIGTLEYMSPEMVKGDVVGPPADIWSVGVLTCIMLSGRSPFMENDPQETEARIQAAKFDLSKLYQNVSQSASLFLKKIICSYPWARPSIKDCFGNSWLQDAYLMRLRRQTLTFTTTRLKEFLAEQQRRREEGATKHKVLLRSYSSPGPPSPGTPSPGATTTAPTAVPTNPVT</sequence>
<name>A0AA47MWB5_MERPO</name>
<keyword evidence="3" id="KW-0808">Transferase</keyword>
<keyword evidence="4" id="KW-1185">Reference proteome</keyword>
<dbReference type="InterPro" id="IPR008271">
    <property type="entry name" value="Ser/Thr_kinase_AS"/>
</dbReference>
<accession>A0AA47MWB5</accession>
<dbReference type="AlphaFoldDB" id="A0AA47MWB5"/>
<dbReference type="FunFam" id="3.30.200.20:FF:000302">
    <property type="entry name" value="striated muscle preferentially expressed protein kinase"/>
    <property type="match status" value="1"/>
</dbReference>
<feature type="compositionally biased region" description="Low complexity" evidence="1">
    <location>
        <begin position="66"/>
        <end position="77"/>
    </location>
</feature>
<feature type="compositionally biased region" description="Low complexity" evidence="1">
    <location>
        <begin position="1"/>
        <end position="18"/>
    </location>
</feature>
<feature type="region of interest" description="Disordered" evidence="1">
    <location>
        <begin position="1"/>
        <end position="82"/>
    </location>
</feature>
<dbReference type="PROSITE" id="PS00108">
    <property type="entry name" value="PROTEIN_KINASE_ST"/>
    <property type="match status" value="1"/>
</dbReference>